<evidence type="ECO:0000313" key="11">
    <source>
        <dbReference type="Proteomes" id="UP000635278"/>
    </source>
</evidence>
<keyword evidence="3" id="KW-0201">Cytochrome c-type biogenesis</keyword>
<evidence type="ECO:0000256" key="1">
    <source>
        <dbReference type="ARBA" id="ARBA00004141"/>
    </source>
</evidence>
<evidence type="ECO:0000256" key="7">
    <source>
        <dbReference type="SAM" id="SignalP"/>
    </source>
</evidence>
<keyword evidence="7" id="KW-0732">Signal</keyword>
<evidence type="ECO:0000259" key="8">
    <source>
        <dbReference type="Pfam" id="PF02683"/>
    </source>
</evidence>
<keyword evidence="5 6" id="KW-0472">Membrane</keyword>
<feature type="transmembrane region" description="Helical" evidence="6">
    <location>
        <begin position="459"/>
        <end position="485"/>
    </location>
</feature>
<dbReference type="InterPro" id="IPR003834">
    <property type="entry name" value="Cyt_c_assmbl_TM_dom"/>
</dbReference>
<comment type="caution">
    <text evidence="10">The sequence shown here is derived from an EMBL/GenBank/DDBJ whole genome shotgun (WGS) entry which is preliminary data.</text>
</comment>
<feature type="domain" description="Cytochrome C biogenesis protein transmembrane" evidence="8">
    <location>
        <begin position="307"/>
        <end position="513"/>
    </location>
</feature>
<feature type="transmembrane region" description="Helical" evidence="6">
    <location>
        <begin position="347"/>
        <end position="366"/>
    </location>
</feature>
<dbReference type="Pfam" id="PF13899">
    <property type="entry name" value="Thioredoxin_7"/>
    <property type="match status" value="1"/>
</dbReference>
<feature type="signal peptide" evidence="7">
    <location>
        <begin position="1"/>
        <end position="24"/>
    </location>
</feature>
<feature type="transmembrane region" description="Helical" evidence="6">
    <location>
        <begin position="306"/>
        <end position="327"/>
    </location>
</feature>
<keyword evidence="4 6" id="KW-1133">Transmembrane helix</keyword>
<dbReference type="Pfam" id="PF11412">
    <property type="entry name" value="DsbD_N"/>
    <property type="match status" value="1"/>
</dbReference>
<dbReference type="Pfam" id="PF02683">
    <property type="entry name" value="DsbD_TM"/>
    <property type="match status" value="1"/>
</dbReference>
<feature type="domain" description="Thiol:disulfide interchange protein DsbD N-terminal" evidence="9">
    <location>
        <begin position="48"/>
        <end position="163"/>
    </location>
</feature>
<accession>A0ABX0JWZ7</accession>
<evidence type="ECO:0000256" key="5">
    <source>
        <dbReference type="ARBA" id="ARBA00023136"/>
    </source>
</evidence>
<gene>
    <name evidence="10" type="ORF">GOB93_15415</name>
</gene>
<feature type="transmembrane region" description="Helical" evidence="6">
    <location>
        <begin position="427"/>
        <end position="453"/>
    </location>
</feature>
<evidence type="ECO:0000313" key="10">
    <source>
        <dbReference type="EMBL" id="NHN86019.1"/>
    </source>
</evidence>
<feature type="chain" id="PRO_5046206747" evidence="7">
    <location>
        <begin position="25"/>
        <end position="701"/>
    </location>
</feature>
<evidence type="ECO:0000256" key="3">
    <source>
        <dbReference type="ARBA" id="ARBA00022748"/>
    </source>
</evidence>
<feature type="transmembrane region" description="Helical" evidence="6">
    <location>
        <begin position="386"/>
        <end position="407"/>
    </location>
</feature>
<name>A0ABX0JWZ7_9PROT</name>
<protein>
    <submittedName>
        <fullName evidence="10">Cytochrome C biogenesis protein</fullName>
    </submittedName>
</protein>
<reference evidence="10 11" key="1">
    <citation type="journal article" date="2020" name="Int. J. Syst. Evol. Microbiol.">
        <title>Novel acetic acid bacteria from cider fermentations: Acetobacter conturbans sp. nov. and Acetobacter fallax sp. nov.</title>
        <authorList>
            <person name="Sombolestani A.S."/>
            <person name="Cleenwerck I."/>
            <person name="Cnockaert M."/>
            <person name="Borremans W."/>
            <person name="Wieme A.D."/>
            <person name="De Vuyst L."/>
            <person name="Vandamme P."/>
        </authorList>
    </citation>
    <scope>NUCLEOTIDE SEQUENCE [LARGE SCALE GENOMIC DNA]</scope>
    <source>
        <strain evidence="10 11">LMG 30640</strain>
    </source>
</reference>
<evidence type="ECO:0000259" key="9">
    <source>
        <dbReference type="Pfam" id="PF11412"/>
    </source>
</evidence>
<dbReference type="PANTHER" id="PTHR32234:SF3">
    <property type="entry name" value="SUPPRESSION OF COPPER SENSITIVITY PROTEIN"/>
    <property type="match status" value="1"/>
</dbReference>
<dbReference type="Proteomes" id="UP000635278">
    <property type="component" value="Unassembled WGS sequence"/>
</dbReference>
<dbReference type="InterPro" id="IPR036249">
    <property type="entry name" value="Thioredoxin-like_sf"/>
</dbReference>
<comment type="subcellular location">
    <subcellularLocation>
        <location evidence="1">Membrane</location>
        <topology evidence="1">Multi-pass membrane protein</topology>
    </subcellularLocation>
</comment>
<feature type="transmembrane region" description="Helical" evidence="6">
    <location>
        <begin position="497"/>
        <end position="515"/>
    </location>
</feature>
<feature type="transmembrane region" description="Helical" evidence="6">
    <location>
        <begin position="527"/>
        <end position="545"/>
    </location>
</feature>
<evidence type="ECO:0000256" key="6">
    <source>
        <dbReference type="SAM" id="Phobius"/>
    </source>
</evidence>
<evidence type="ECO:0000256" key="4">
    <source>
        <dbReference type="ARBA" id="ARBA00022989"/>
    </source>
</evidence>
<dbReference type="EMBL" id="WOTB01000024">
    <property type="protein sequence ID" value="NHN86019.1"/>
    <property type="molecule type" value="Genomic_DNA"/>
</dbReference>
<dbReference type="InterPro" id="IPR028250">
    <property type="entry name" value="DsbDN"/>
</dbReference>
<dbReference type="CDD" id="cd02953">
    <property type="entry name" value="DsbDgamma"/>
    <property type="match status" value="1"/>
</dbReference>
<dbReference type="InterPro" id="IPR035671">
    <property type="entry name" value="DsbD_gamma"/>
</dbReference>
<keyword evidence="11" id="KW-1185">Reference proteome</keyword>
<dbReference type="SUPFAM" id="SSF52833">
    <property type="entry name" value="Thioredoxin-like"/>
    <property type="match status" value="1"/>
</dbReference>
<evidence type="ECO:0000256" key="2">
    <source>
        <dbReference type="ARBA" id="ARBA00022692"/>
    </source>
</evidence>
<keyword evidence="2 6" id="KW-0812">Transmembrane</keyword>
<dbReference type="Gene3D" id="3.40.30.10">
    <property type="entry name" value="Glutaredoxin"/>
    <property type="match status" value="1"/>
</dbReference>
<feature type="transmembrane region" description="Helical" evidence="6">
    <location>
        <begin position="557"/>
        <end position="576"/>
    </location>
</feature>
<organism evidence="10 11">
    <name type="scientific">Acetobacter musti</name>
    <dbReference type="NCBI Taxonomy" id="864732"/>
    <lineage>
        <taxon>Bacteria</taxon>
        <taxon>Pseudomonadati</taxon>
        <taxon>Pseudomonadota</taxon>
        <taxon>Alphaproteobacteria</taxon>
        <taxon>Acetobacterales</taxon>
        <taxon>Acetobacteraceae</taxon>
        <taxon>Acetobacter</taxon>
    </lineage>
</organism>
<dbReference type="PANTHER" id="PTHR32234">
    <property type="entry name" value="THIOL:DISULFIDE INTERCHANGE PROTEIN DSBD"/>
    <property type="match status" value="1"/>
</dbReference>
<sequence length="701" mass="71883">MAASFRLLFALGVLLLVVSGTGRAAESDPVTSVRDTATLVSDSDTIGPGKPVRFGLLLRLRPTWHTYWRNPGDAGEAPTLAVTLTGAATGKADAIDWPAPKRLPDGPLMSYGYTGDVLLPVSVTPAAGADQDGKPGDVAVTAHAEWLVCAAVCVPEEGDFRLTLPAGAPAPSSQAPLFAQAAAARPIPSPFTATISPDGMLSLSGAGLSPQTISDAWFIPDTPGVISQIAPQPLKVADGHLTLGLKPQDGFHAGAALGGIVVLRDAAGQESALSVAAKPGGASGAIPAAGAAPVAGGMVSAGWPRLAVLAFLGGMILNLMPCVFPVLAMKALAVMRLGSEEARVKSALAYMAGVLATFAALGAATLAVRNAGLSAGWGFQFQSEGFVAAICWLLFAVSFGMLGIFELPVIGAGQSLISRSHGLISDFLTGLLAVLVATPCTAPFMGAAIAGALAAPPVFALSIFLSMGLGLASPYLLLAVIPGFGRLLPKPGAWMDLFRQTLAFPILATCVWLGWVLSRQGGGDATLILGTGLLALGFSGWLAVTARARNTERAARLLRVAALLAALAPLALLPLLPASGPPSDGARASASDTEVFSEQRLASLRAAGQPVFIDMTAAWCITCLVNERVTLGSTRVRDVFTRHKVAYLKGDWTSRDSTITAFLRAHGRDGVPLYVYYPPHGEGQVLPQILTPDLVAGAVGG</sequence>
<proteinExistence type="predicted"/>